<evidence type="ECO:0000313" key="4">
    <source>
        <dbReference type="EMBL" id="AEF98723.1"/>
    </source>
</evidence>
<proteinExistence type="predicted"/>
<dbReference type="Gene3D" id="6.10.250.3150">
    <property type="match status" value="1"/>
</dbReference>
<reference key="2">
    <citation type="submission" date="2011-05" db="EMBL/GenBank/DDBJ databases">
        <title>Complete genome sequence of the aerobic marine methanotroph Methylomonas methanica MC09.</title>
        <authorList>
            <person name="Boden R."/>
            <person name="Cunliffe M."/>
            <person name="Scanlan J."/>
            <person name="Moussard H."/>
            <person name="Kits K.D."/>
            <person name="Klotz M."/>
            <person name="Jetten M."/>
            <person name="Vuilleumier S."/>
            <person name="Han J."/>
            <person name="Peters L."/>
            <person name="Mikhailova N."/>
            <person name="Teshima H."/>
            <person name="Tapia R."/>
            <person name="Kyrpides N."/>
            <person name="Ivanova N."/>
            <person name="Pagani I."/>
            <person name="Cheng J.-F."/>
            <person name="Goodwin L."/>
            <person name="Han C."/>
            <person name="Hauser L."/>
            <person name="Land M."/>
            <person name="Lapidus A."/>
            <person name="Lucas S."/>
            <person name="Pitluck S."/>
            <person name="Woyke T."/>
            <person name="Stein L.Y."/>
            <person name="Murrell C."/>
        </authorList>
    </citation>
    <scope>NUCLEOTIDE SEQUENCE</scope>
    <source>
        <strain>MC09</strain>
    </source>
</reference>
<reference evidence="4 5" key="1">
    <citation type="journal article" date="2011" name="J. Bacteriol.">
        <title>Complete Genome Sequence of the Aerobic Marine Methanotroph Methylomonas methanica MC09.</title>
        <authorList>
            <person name="Boden R."/>
            <person name="Cunliffe M."/>
            <person name="Scanlan J."/>
            <person name="Moussard H."/>
            <person name="Kits K.D."/>
            <person name="Klotz M.G."/>
            <person name="Jetten M.S."/>
            <person name="Vuilleumier S."/>
            <person name="Han J."/>
            <person name="Peters L."/>
            <person name="Mikhailova N."/>
            <person name="Teshima H."/>
            <person name="Tapia R."/>
            <person name="Kyrpides N."/>
            <person name="Ivanova N."/>
            <person name="Pagani I."/>
            <person name="Cheng J.F."/>
            <person name="Goodwin L."/>
            <person name="Han C."/>
            <person name="Hauser L."/>
            <person name="Land M.L."/>
            <person name="Lapidus A."/>
            <person name="Lucas S."/>
            <person name="Pitluck S."/>
            <person name="Woyke T."/>
            <person name="Stein L."/>
            <person name="Murrell J.C."/>
        </authorList>
    </citation>
    <scope>NUCLEOTIDE SEQUENCE [LARGE SCALE GENOMIC DNA]</scope>
    <source>
        <strain evidence="4 5">MC09</strain>
    </source>
</reference>
<dbReference type="InterPro" id="IPR050570">
    <property type="entry name" value="Cell_wall_metabolism_enzyme"/>
</dbReference>
<dbReference type="STRING" id="857087.Metme_0274"/>
<dbReference type="HOGENOM" id="CLU_029425_4_0_6"/>
<dbReference type="Pfam" id="PF01551">
    <property type="entry name" value="Peptidase_M23"/>
    <property type="match status" value="1"/>
</dbReference>
<dbReference type="InterPro" id="IPR011055">
    <property type="entry name" value="Dup_hybrid_motif"/>
</dbReference>
<keyword evidence="5" id="KW-1185">Reference proteome</keyword>
<organism evidence="4 5">
    <name type="scientific">Methylomonas methanica (strain DSM 25384 / MC09)</name>
    <dbReference type="NCBI Taxonomy" id="857087"/>
    <lineage>
        <taxon>Bacteria</taxon>
        <taxon>Pseudomonadati</taxon>
        <taxon>Pseudomonadota</taxon>
        <taxon>Gammaproteobacteria</taxon>
        <taxon>Methylococcales</taxon>
        <taxon>Methylococcaceae</taxon>
        <taxon>Methylomonas</taxon>
    </lineage>
</organism>
<dbReference type="AlphaFoldDB" id="F9ZZR4"/>
<reference evidence="5" key="3">
    <citation type="submission" date="2011-05" db="EMBL/GenBank/DDBJ databases">
        <title>Complete sequence of Methylomonas methanica MC09.</title>
        <authorList>
            <consortium name="US DOE Joint Genome Institute"/>
            <person name="Lucas S."/>
            <person name="Han J."/>
            <person name="Lapidus A."/>
            <person name="Cheng J.-F."/>
            <person name="Goodwin L."/>
            <person name="Pitluck S."/>
            <person name="Peters L."/>
            <person name="Mikhailova N."/>
            <person name="Teshima H."/>
            <person name="Han C."/>
            <person name="Tapia R."/>
            <person name="Land M."/>
            <person name="Hauser L."/>
            <person name="Kyrpides N."/>
            <person name="Ivanova N."/>
            <person name="Pagani I."/>
            <person name="Stein L."/>
            <person name="Woyke T."/>
        </authorList>
    </citation>
    <scope>NUCLEOTIDE SEQUENCE [LARGE SCALE GENOMIC DNA]</scope>
    <source>
        <strain evidence="5">MC09</strain>
    </source>
</reference>
<evidence type="ECO:0000256" key="1">
    <source>
        <dbReference type="SAM" id="Coils"/>
    </source>
</evidence>
<keyword evidence="1" id="KW-0175">Coiled coil</keyword>
<dbReference type="InterPro" id="IPR016047">
    <property type="entry name" value="M23ase_b-sheet_dom"/>
</dbReference>
<evidence type="ECO:0000259" key="3">
    <source>
        <dbReference type="Pfam" id="PF01551"/>
    </source>
</evidence>
<feature type="domain" description="M23ase beta-sheet core" evidence="3">
    <location>
        <begin position="324"/>
        <end position="418"/>
    </location>
</feature>
<feature type="coiled-coil region" evidence="1">
    <location>
        <begin position="178"/>
        <end position="219"/>
    </location>
</feature>
<evidence type="ECO:0000256" key="2">
    <source>
        <dbReference type="SAM" id="SignalP"/>
    </source>
</evidence>
<evidence type="ECO:0000313" key="5">
    <source>
        <dbReference type="Proteomes" id="UP000008888"/>
    </source>
</evidence>
<dbReference type="GO" id="GO:0004222">
    <property type="term" value="F:metalloendopeptidase activity"/>
    <property type="evidence" value="ECO:0007669"/>
    <property type="project" value="TreeGrafter"/>
</dbReference>
<dbReference type="SUPFAM" id="SSF51261">
    <property type="entry name" value="Duplicated hybrid motif"/>
    <property type="match status" value="1"/>
</dbReference>
<dbReference type="Proteomes" id="UP000008888">
    <property type="component" value="Chromosome"/>
</dbReference>
<feature type="coiled-coil region" evidence="1">
    <location>
        <begin position="59"/>
        <end position="114"/>
    </location>
</feature>
<dbReference type="FunFam" id="2.70.70.10:FF:000003">
    <property type="entry name" value="Murein hydrolase activator EnvC"/>
    <property type="match status" value="1"/>
</dbReference>
<gene>
    <name evidence="4" type="ordered locus">Metme_0274</name>
</gene>
<dbReference type="PANTHER" id="PTHR21666:SF270">
    <property type="entry name" value="MUREIN HYDROLASE ACTIVATOR ENVC"/>
    <property type="match status" value="1"/>
</dbReference>
<dbReference type="Gene3D" id="2.70.70.10">
    <property type="entry name" value="Glucose Permease (Domain IIA)"/>
    <property type="match status" value="1"/>
</dbReference>
<protein>
    <submittedName>
        <fullName evidence="4">Peptidase M23</fullName>
    </submittedName>
</protein>
<dbReference type="eggNOG" id="COG4942">
    <property type="taxonomic scope" value="Bacteria"/>
</dbReference>
<feature type="chain" id="PRO_5003392440" evidence="2">
    <location>
        <begin position="36"/>
        <end position="428"/>
    </location>
</feature>
<dbReference type="EMBL" id="CP002738">
    <property type="protein sequence ID" value="AEF98723.1"/>
    <property type="molecule type" value="Genomic_DNA"/>
</dbReference>
<name>F9ZZR4_METMM</name>
<sequence length="428" mass="47705">MTVYRFIGLRANRVIMKARFCALLAFAAVSPGLWAESDTAKARELADVQVKIRKVGADVKKLAAEKNTQIAQLRKLEKQYGEQINALDSIKTEIRQQEQVLAEVRKNIAATEKDLHAQRDGLQGLVKSAHAMSHKEGLDVLLNQRDPALSGRMLVYYDYISKARLQKLQAIEDDFKTLRQLEARKDTESQLLQVALEKKQQETDTLKLLKQQRENVLAQISRDHVNKRDQLASLMQDEKKLAALVASLQKTDDNGPQAHPPEPIVEKKTAIIQQPPLQAQPKKAENRATPLQMGKAFAELRGQLPWPVQGAIVERFGSRRFETTWDGTVIGASEGAAIHAVAAGRVVYADWLRGYGLMLIVDHGKGFMSLYAFNQSLHKSVGEYVKTGDVLASVGRSGGRSRAALYFGIRQKGRAVDPEKWCRKPGKG</sequence>
<feature type="signal peptide" evidence="2">
    <location>
        <begin position="1"/>
        <end position="35"/>
    </location>
</feature>
<dbReference type="CDD" id="cd12797">
    <property type="entry name" value="M23_peptidase"/>
    <property type="match status" value="1"/>
</dbReference>
<keyword evidence="2" id="KW-0732">Signal</keyword>
<accession>F9ZZR4</accession>
<dbReference type="KEGG" id="mmt:Metme_0274"/>
<dbReference type="PANTHER" id="PTHR21666">
    <property type="entry name" value="PEPTIDASE-RELATED"/>
    <property type="match status" value="1"/>
</dbReference>